<evidence type="ECO:0000313" key="1">
    <source>
        <dbReference type="EMBL" id="MFD1164692.1"/>
    </source>
</evidence>
<comment type="caution">
    <text evidence="1">The sequence shown here is derived from an EMBL/GenBank/DDBJ whole genome shotgun (WGS) entry which is preliminary data.</text>
</comment>
<keyword evidence="2" id="KW-1185">Reference proteome</keyword>
<dbReference type="EC" id="1.-.-.-" evidence="1"/>
<reference evidence="2" key="1">
    <citation type="journal article" date="2019" name="Int. J. Syst. Evol. Microbiol.">
        <title>The Global Catalogue of Microorganisms (GCM) 10K type strain sequencing project: providing services to taxonomists for standard genome sequencing and annotation.</title>
        <authorList>
            <consortium name="The Broad Institute Genomics Platform"/>
            <consortium name="The Broad Institute Genome Sequencing Center for Infectious Disease"/>
            <person name="Wu L."/>
            <person name="Ma J."/>
        </authorList>
    </citation>
    <scope>NUCLEOTIDE SEQUENCE [LARGE SCALE GENOMIC DNA]</scope>
    <source>
        <strain evidence="2">CCUG 52468</strain>
    </source>
</reference>
<evidence type="ECO:0000313" key="2">
    <source>
        <dbReference type="Proteomes" id="UP001597205"/>
    </source>
</evidence>
<keyword evidence="1" id="KW-0560">Oxidoreductase</keyword>
<dbReference type="InterPro" id="IPR027056">
    <property type="entry name" value="Gluconate_2DH_su3"/>
</dbReference>
<sequence length="159" mass="17876">MDRRTALKQMFIIAGGMMIATSCDFSSKAPSIQLNNVKLDSDDELFLSELVETIIPKTDSSGGKDLNLHLFVMKMLDDCTSPEDQKKFLEGLKTAEKIKGKPAAEQIAYLKALPQDDVFFNILKRRTIQGYKNSEYVMKNKLVYELVPGRYNGAFKIVG</sequence>
<dbReference type="GO" id="GO:0016491">
    <property type="term" value="F:oxidoreductase activity"/>
    <property type="evidence" value="ECO:0007669"/>
    <property type="project" value="UniProtKB-KW"/>
</dbReference>
<dbReference type="Proteomes" id="UP001597205">
    <property type="component" value="Unassembled WGS sequence"/>
</dbReference>
<name>A0ABW3RJE3_9SPHI</name>
<organism evidence="1 2">
    <name type="scientific">Sphingobacterium daejeonense</name>
    <dbReference type="NCBI Taxonomy" id="371142"/>
    <lineage>
        <taxon>Bacteria</taxon>
        <taxon>Pseudomonadati</taxon>
        <taxon>Bacteroidota</taxon>
        <taxon>Sphingobacteriia</taxon>
        <taxon>Sphingobacteriales</taxon>
        <taxon>Sphingobacteriaceae</taxon>
        <taxon>Sphingobacterium</taxon>
    </lineage>
</organism>
<proteinExistence type="predicted"/>
<dbReference type="PROSITE" id="PS51257">
    <property type="entry name" value="PROKAR_LIPOPROTEIN"/>
    <property type="match status" value="1"/>
</dbReference>
<dbReference type="RefSeq" id="WP_380894777.1">
    <property type="nucleotide sequence ID" value="NZ_JBHTKY010000003.1"/>
</dbReference>
<protein>
    <submittedName>
        <fullName evidence="1">Gluconate 2-dehydrogenase subunit 3 family protein</fullName>
        <ecNumber evidence="1">1.-.-.-</ecNumber>
    </submittedName>
</protein>
<accession>A0ABW3RJE3</accession>
<dbReference type="EMBL" id="JBHTKY010000003">
    <property type="protein sequence ID" value="MFD1164692.1"/>
    <property type="molecule type" value="Genomic_DNA"/>
</dbReference>
<gene>
    <name evidence="1" type="ORF">ACFQ2C_03635</name>
</gene>
<dbReference type="Pfam" id="PF13618">
    <property type="entry name" value="Gluconate_2-dh3"/>
    <property type="match status" value="1"/>
</dbReference>